<keyword evidence="2 4" id="KW-0012">Acyltransferase</keyword>
<dbReference type="InterPro" id="IPR000182">
    <property type="entry name" value="GNAT_dom"/>
</dbReference>
<dbReference type="PROSITE" id="PS51186">
    <property type="entry name" value="GNAT"/>
    <property type="match status" value="1"/>
</dbReference>
<dbReference type="PANTHER" id="PTHR43877">
    <property type="entry name" value="AMINOALKYLPHOSPHONATE N-ACETYLTRANSFERASE-RELATED-RELATED"/>
    <property type="match status" value="1"/>
</dbReference>
<dbReference type="EMBL" id="JBFPJR010000007">
    <property type="protein sequence ID" value="MEX0427102.1"/>
    <property type="molecule type" value="Genomic_DNA"/>
</dbReference>
<evidence type="ECO:0000256" key="2">
    <source>
        <dbReference type="ARBA" id="ARBA00023315"/>
    </source>
</evidence>
<evidence type="ECO:0000256" key="1">
    <source>
        <dbReference type="ARBA" id="ARBA00022679"/>
    </source>
</evidence>
<dbReference type="Gene3D" id="3.40.630.30">
    <property type="match status" value="1"/>
</dbReference>
<dbReference type="GO" id="GO:0016746">
    <property type="term" value="F:acyltransferase activity"/>
    <property type="evidence" value="ECO:0007669"/>
    <property type="project" value="UniProtKB-KW"/>
</dbReference>
<dbReference type="Proteomes" id="UP001556631">
    <property type="component" value="Unassembled WGS sequence"/>
</dbReference>
<evidence type="ECO:0000313" key="4">
    <source>
        <dbReference type="EMBL" id="MEX0427102.1"/>
    </source>
</evidence>
<feature type="domain" description="N-acetyltransferase" evidence="3">
    <location>
        <begin position="4"/>
        <end position="141"/>
    </location>
</feature>
<comment type="caution">
    <text evidence="4">The sequence shown here is derived from an EMBL/GenBank/DDBJ whole genome shotgun (WGS) entry which is preliminary data.</text>
</comment>
<dbReference type="EC" id="2.3.1.-" evidence="4"/>
<keyword evidence="1 4" id="KW-0808">Transferase</keyword>
<protein>
    <submittedName>
        <fullName evidence="4">GNAT family N-acetyltransferase</fullName>
        <ecNumber evidence="4">2.3.1.-</ecNumber>
    </submittedName>
</protein>
<dbReference type="RefSeq" id="WP_367992157.1">
    <property type="nucleotide sequence ID" value="NZ_JBFPJR010000007.1"/>
</dbReference>
<proteinExistence type="predicted"/>
<dbReference type="SUPFAM" id="SSF55729">
    <property type="entry name" value="Acyl-CoA N-acyltransferases (Nat)"/>
    <property type="match status" value="1"/>
</dbReference>
<dbReference type="InterPro" id="IPR016181">
    <property type="entry name" value="Acyl_CoA_acyltransferase"/>
</dbReference>
<evidence type="ECO:0000259" key="3">
    <source>
        <dbReference type="PROSITE" id="PS51186"/>
    </source>
</evidence>
<organism evidence="4 5">
    <name type="scientific">Nocardioides eburneus</name>
    <dbReference type="NCBI Taxonomy" id="3231482"/>
    <lineage>
        <taxon>Bacteria</taxon>
        <taxon>Bacillati</taxon>
        <taxon>Actinomycetota</taxon>
        <taxon>Actinomycetes</taxon>
        <taxon>Propionibacteriales</taxon>
        <taxon>Nocardioidaceae</taxon>
        <taxon>Nocardioides</taxon>
    </lineage>
</organism>
<dbReference type="Pfam" id="PF00583">
    <property type="entry name" value="Acetyltransf_1"/>
    <property type="match status" value="1"/>
</dbReference>
<keyword evidence="5" id="KW-1185">Reference proteome</keyword>
<sequence length="141" mass="15628">MGEIRLRAAERADVAALLALWEVAAENDSRPSDSADAVARLLARDPQACVVAEFDGRLVGSIVAGWDGWRAHLYRLAVHPDYRRRGLARRLLVAAEERLVALGAGRLDAMVLEGNDLGQSLWRSSGYTPQPEWRRWVKPVS</sequence>
<dbReference type="CDD" id="cd04301">
    <property type="entry name" value="NAT_SF"/>
    <property type="match status" value="1"/>
</dbReference>
<name>A0ABV3SVZ1_9ACTN</name>
<dbReference type="InterPro" id="IPR050832">
    <property type="entry name" value="Bact_Acetyltransf"/>
</dbReference>
<accession>A0ABV3SVZ1</accession>
<gene>
    <name evidence="4" type="ORF">AB3X52_05670</name>
</gene>
<evidence type="ECO:0000313" key="5">
    <source>
        <dbReference type="Proteomes" id="UP001556631"/>
    </source>
</evidence>
<reference evidence="4 5" key="1">
    <citation type="submission" date="2024-07" db="EMBL/GenBank/DDBJ databases">
        <authorList>
            <person name="Lee S."/>
            <person name="Kang M."/>
        </authorList>
    </citation>
    <scope>NUCLEOTIDE SEQUENCE [LARGE SCALE GENOMIC DNA]</scope>
    <source>
        <strain evidence="4 5">DS6</strain>
    </source>
</reference>